<keyword evidence="3" id="KW-1185">Reference proteome</keyword>
<proteinExistence type="predicted"/>
<feature type="region of interest" description="Disordered" evidence="1">
    <location>
        <begin position="63"/>
        <end position="132"/>
    </location>
</feature>
<dbReference type="Proteomes" id="UP001140510">
    <property type="component" value="Unassembled WGS sequence"/>
</dbReference>
<feature type="compositionally biased region" description="Basic and acidic residues" evidence="1">
    <location>
        <begin position="1"/>
        <end position="14"/>
    </location>
</feature>
<dbReference type="EMBL" id="JAPEVA010000058">
    <property type="protein sequence ID" value="KAJ4402742.1"/>
    <property type="molecule type" value="Genomic_DNA"/>
</dbReference>
<comment type="caution">
    <text evidence="2">The sequence shown here is derived from an EMBL/GenBank/DDBJ whole genome shotgun (WGS) entry which is preliminary data.</text>
</comment>
<feature type="region of interest" description="Disordered" evidence="1">
    <location>
        <begin position="1"/>
        <end position="34"/>
    </location>
</feature>
<evidence type="ECO:0000313" key="2">
    <source>
        <dbReference type="EMBL" id="KAJ4402742.1"/>
    </source>
</evidence>
<organism evidence="2 3">
    <name type="scientific">Didymella pomorum</name>
    <dbReference type="NCBI Taxonomy" id="749634"/>
    <lineage>
        <taxon>Eukaryota</taxon>
        <taxon>Fungi</taxon>
        <taxon>Dikarya</taxon>
        <taxon>Ascomycota</taxon>
        <taxon>Pezizomycotina</taxon>
        <taxon>Dothideomycetes</taxon>
        <taxon>Pleosporomycetidae</taxon>
        <taxon>Pleosporales</taxon>
        <taxon>Pleosporineae</taxon>
        <taxon>Didymellaceae</taxon>
        <taxon>Didymella</taxon>
    </lineage>
</organism>
<gene>
    <name evidence="2" type="ORF">N0V91_006963</name>
</gene>
<evidence type="ECO:0000256" key="1">
    <source>
        <dbReference type="SAM" id="MobiDB-lite"/>
    </source>
</evidence>
<feature type="compositionally biased region" description="Acidic residues" evidence="1">
    <location>
        <begin position="80"/>
        <end position="96"/>
    </location>
</feature>
<reference evidence="2" key="1">
    <citation type="submission" date="2022-10" db="EMBL/GenBank/DDBJ databases">
        <title>Tapping the CABI collections for fungal endophytes: first genome assemblies for Collariella, Neodidymelliopsis, Ascochyta clinopodiicola, Didymella pomorum, Didymosphaeria variabile, Neocosmospora piperis and Neocucurbitaria cava.</title>
        <authorList>
            <person name="Hill R."/>
        </authorList>
    </citation>
    <scope>NUCLEOTIDE SEQUENCE</scope>
    <source>
        <strain evidence="2">IMI 355091</strain>
    </source>
</reference>
<dbReference type="OrthoDB" id="3794025at2759"/>
<accession>A0A9W8Z9V5</accession>
<feature type="region of interest" description="Disordered" evidence="1">
    <location>
        <begin position="161"/>
        <end position="198"/>
    </location>
</feature>
<protein>
    <submittedName>
        <fullName evidence="2">Uncharacterized protein</fullName>
    </submittedName>
</protein>
<feature type="compositionally biased region" description="Acidic residues" evidence="1">
    <location>
        <begin position="22"/>
        <end position="31"/>
    </location>
</feature>
<name>A0A9W8Z9V5_9PLEO</name>
<dbReference type="AlphaFoldDB" id="A0A9W8Z9V5"/>
<sequence>MAITTKEEVHKKNFMEQTSATECEEQDDDVTADLQTGDKIEDIVSIELRRSTVEDSIATDVETLRATIQEPAAMSALDSHDEEEEEEEDDEEDDEEESHHSQDQAQVRGMEVKEAIAEDSEDLSLGDDKETAIDMQKQDIAAAAPLRSVPLHMRPAFKTPHIQQSSITDGRSHCPAPVPRPSRGYYPPVGHQPSRPPLDYDELQRTKAQLMKARNDLDYERKVNAEMRKTVGAEKQASIGGAMASMLSDTLQKQAEALTGKAKMQEKERHLQYREQRITQVETYLANGQKQLKYQLEQQGIRTMSQIDESDLRCEVELQMKHQLSEIEGKIEIQVERLRHQEAAQKIREQQYKVLIRDALENEVREELAQETQARIPDAKLTESAYERGLAEGKKFARAESSEKERKHDFLKGYAACYRTLTVQYNVRNDKLAVESPEAAFLFDLTHPKNPHNVGLDIGRMEAAPAKANATVGRVISRRTMEEGAAKVAAVQGKSEPFEDAVTARGRGQALFTEAGPSRPSKAGAGPEQVRPVQKVLLTQPRQVQQIQDVQQEQPAPSCVFPRSTFAGELRGSSGAATSNGVFASKISPQATSNAVIARTRGYVDDDVYAGRRTIRYEEDLEDDEPPAPNLIDLY</sequence>
<evidence type="ECO:0000313" key="3">
    <source>
        <dbReference type="Proteomes" id="UP001140510"/>
    </source>
</evidence>